<dbReference type="SUPFAM" id="SSF53335">
    <property type="entry name" value="S-adenosyl-L-methionine-dependent methyltransferases"/>
    <property type="match status" value="1"/>
</dbReference>
<dbReference type="GO" id="GO:0032259">
    <property type="term" value="P:methylation"/>
    <property type="evidence" value="ECO:0007669"/>
    <property type="project" value="UniProtKB-KW"/>
</dbReference>
<dbReference type="AlphaFoldDB" id="A0A7Z7PSW4"/>
<dbReference type="RefSeq" id="WP_169700645.1">
    <property type="nucleotide sequence ID" value="NZ_LS974202.1"/>
</dbReference>
<evidence type="ECO:0000313" key="2">
    <source>
        <dbReference type="EMBL" id="SSC14235.1"/>
    </source>
</evidence>
<sequence>MSRNDKAFPFDQIAQTYAQFRYPNEKLIEHIFKRVRYANNILEVGCGPADYLSILSELLNARGYGFDISQNMIKEARQKNPSLELIVGDAQEPFPYGDNSFDFVFNINLVHYLSELDTLFRESYRVLTYDGNVLTVTDSCQDIEDRTLTHYFPEVLEIDRKRYPGNSAIMNAMKRAGFEGIYTTKVKTNFEFKNQHYEQYREKAYSALRLISDEAFERGMKRIENDMAGGLVIGKKSYTQIWGIKVERREFDLPTIFSTGYRNEGNNSF</sequence>
<reference evidence="2 3" key="1">
    <citation type="submission" date="2017-01" db="EMBL/GenBank/DDBJ databases">
        <authorList>
            <person name="Erauso G."/>
        </authorList>
    </citation>
    <scope>NUCLEOTIDE SEQUENCE [LARGE SCALE GENOMIC DNA]</scope>
    <source>
        <strain evidence="2">MESINF1</strain>
    </source>
</reference>
<dbReference type="InterPro" id="IPR013216">
    <property type="entry name" value="Methyltransf_11"/>
</dbReference>
<proteinExistence type="predicted"/>
<name>A0A7Z7PSW4_9BACT</name>
<dbReference type="Pfam" id="PF08241">
    <property type="entry name" value="Methyltransf_11"/>
    <property type="match status" value="1"/>
</dbReference>
<keyword evidence="3" id="KW-1185">Reference proteome</keyword>
<dbReference type="CDD" id="cd02440">
    <property type="entry name" value="AdoMet_MTases"/>
    <property type="match status" value="1"/>
</dbReference>
<accession>A0A7Z7PSW4</accession>
<feature type="domain" description="Methyltransferase type 11" evidence="1">
    <location>
        <begin position="42"/>
        <end position="133"/>
    </location>
</feature>
<keyword evidence="2" id="KW-0489">Methyltransferase</keyword>
<dbReference type="EMBL" id="LS974202">
    <property type="protein sequence ID" value="SSC14235.1"/>
    <property type="molecule type" value="Genomic_DNA"/>
</dbReference>
<evidence type="ECO:0000313" key="3">
    <source>
        <dbReference type="Proteomes" id="UP000250796"/>
    </source>
</evidence>
<dbReference type="PANTHER" id="PTHR43861:SF1">
    <property type="entry name" value="TRANS-ACONITATE 2-METHYLTRANSFERASE"/>
    <property type="match status" value="1"/>
</dbReference>
<protein>
    <submittedName>
        <fullName evidence="2">Methyltransferase type 11</fullName>
    </submittedName>
</protein>
<evidence type="ECO:0000259" key="1">
    <source>
        <dbReference type="Pfam" id="PF08241"/>
    </source>
</evidence>
<dbReference type="InterPro" id="IPR029063">
    <property type="entry name" value="SAM-dependent_MTases_sf"/>
</dbReference>
<keyword evidence="2" id="KW-0808">Transferase</keyword>
<dbReference type="GO" id="GO:0008757">
    <property type="term" value="F:S-adenosylmethionine-dependent methyltransferase activity"/>
    <property type="evidence" value="ECO:0007669"/>
    <property type="project" value="InterPro"/>
</dbReference>
<dbReference type="KEGG" id="minf:MESINF_2795"/>
<dbReference type="Gene3D" id="3.40.50.150">
    <property type="entry name" value="Vaccinia Virus protein VP39"/>
    <property type="match status" value="1"/>
</dbReference>
<gene>
    <name evidence="2" type="ORF">MESINF_2795</name>
</gene>
<dbReference type="PANTHER" id="PTHR43861">
    <property type="entry name" value="TRANS-ACONITATE 2-METHYLTRANSFERASE-RELATED"/>
    <property type="match status" value="1"/>
</dbReference>
<dbReference type="Proteomes" id="UP000250796">
    <property type="component" value="Chromosome MESINF"/>
</dbReference>
<organism evidence="2 3">
    <name type="scientific">Mesotoga infera</name>
    <dbReference type="NCBI Taxonomy" id="1236046"/>
    <lineage>
        <taxon>Bacteria</taxon>
        <taxon>Thermotogati</taxon>
        <taxon>Thermotogota</taxon>
        <taxon>Thermotogae</taxon>
        <taxon>Kosmotogales</taxon>
        <taxon>Kosmotogaceae</taxon>
        <taxon>Mesotoga</taxon>
    </lineage>
</organism>